<evidence type="ECO:0000313" key="1">
    <source>
        <dbReference type="EMBL" id="CAB4179513.1"/>
    </source>
</evidence>
<evidence type="ECO:0000313" key="2">
    <source>
        <dbReference type="EMBL" id="CAB4221056.1"/>
    </source>
</evidence>
<organism evidence="1">
    <name type="scientific">uncultured Caudovirales phage</name>
    <dbReference type="NCBI Taxonomy" id="2100421"/>
    <lineage>
        <taxon>Viruses</taxon>
        <taxon>Duplodnaviria</taxon>
        <taxon>Heunggongvirae</taxon>
        <taxon>Uroviricota</taxon>
        <taxon>Caudoviricetes</taxon>
        <taxon>Peduoviridae</taxon>
        <taxon>Maltschvirus</taxon>
        <taxon>Maltschvirus maltsch</taxon>
    </lineage>
</organism>
<name>A0A6J5Q632_9CAUD</name>
<accession>A0A6J5Q632</accession>
<gene>
    <name evidence="1" type="ORF">UFOVP1033_148</name>
    <name evidence="2" type="ORF">UFOVP1631_148</name>
</gene>
<proteinExistence type="predicted"/>
<dbReference type="EMBL" id="LR797501">
    <property type="protein sequence ID" value="CAB4221056.1"/>
    <property type="molecule type" value="Genomic_DNA"/>
</dbReference>
<sequence length="131" mass="15073">MPKVHTLGPLFVQVTRFPYEWGNKLVVRGWSQEIEEPYRTSTPFIVRLPKYHGLVLGRWGAMKEEEEALSGALARREVTYDDFTEEAGWTPAPESNRETSVEGLHSRFDFMDGASNVHDWQTHIDLAKIPE</sequence>
<protein>
    <submittedName>
        <fullName evidence="1">Uncharacterized protein</fullName>
    </submittedName>
</protein>
<reference evidence="1" key="1">
    <citation type="submission" date="2020-05" db="EMBL/GenBank/DDBJ databases">
        <authorList>
            <person name="Chiriac C."/>
            <person name="Salcher M."/>
            <person name="Ghai R."/>
            <person name="Kavagutti S V."/>
        </authorList>
    </citation>
    <scope>NUCLEOTIDE SEQUENCE</scope>
</reference>
<dbReference type="EMBL" id="LR796981">
    <property type="protein sequence ID" value="CAB4179513.1"/>
    <property type="molecule type" value="Genomic_DNA"/>
</dbReference>